<dbReference type="Proteomes" id="UP001369086">
    <property type="component" value="Unassembled WGS sequence"/>
</dbReference>
<dbReference type="EMBL" id="JAHFZB010000022">
    <property type="protein sequence ID" value="KAK6476320.1"/>
    <property type="molecule type" value="Genomic_DNA"/>
</dbReference>
<name>A0ABR0YVW0_HUSHU</name>
<gene>
    <name evidence="1" type="ORF">HHUSO_G22688</name>
</gene>
<comment type="caution">
    <text evidence="1">The sequence shown here is derived from an EMBL/GenBank/DDBJ whole genome shotgun (WGS) entry which is preliminary data.</text>
</comment>
<keyword evidence="2" id="KW-1185">Reference proteome</keyword>
<reference evidence="1 2" key="1">
    <citation type="submission" date="2021-05" db="EMBL/GenBank/DDBJ databases">
        <authorList>
            <person name="Zahm M."/>
            <person name="Klopp C."/>
            <person name="Cabau C."/>
            <person name="Kuhl H."/>
            <person name="Suciu R."/>
            <person name="Ciorpac M."/>
            <person name="Holostenco D."/>
            <person name="Gessner J."/>
            <person name="Wuertz S."/>
            <person name="Hohne C."/>
            <person name="Stock M."/>
            <person name="Gislard M."/>
            <person name="Lluch J."/>
            <person name="Milhes M."/>
            <person name="Lampietro C."/>
            <person name="Lopez Roques C."/>
            <person name="Donnadieu C."/>
            <person name="Du K."/>
            <person name="Schartl M."/>
            <person name="Guiguen Y."/>
        </authorList>
    </citation>
    <scope>NUCLEOTIDE SEQUENCE [LARGE SCALE GENOMIC DNA]</scope>
    <source>
        <strain evidence="1">Hh-F2</strain>
        <tissue evidence="1">Blood</tissue>
    </source>
</reference>
<organism evidence="1 2">
    <name type="scientific">Huso huso</name>
    <name type="common">Beluga</name>
    <name type="synonym">Acipenser huso</name>
    <dbReference type="NCBI Taxonomy" id="61971"/>
    <lineage>
        <taxon>Eukaryota</taxon>
        <taxon>Metazoa</taxon>
        <taxon>Chordata</taxon>
        <taxon>Craniata</taxon>
        <taxon>Vertebrata</taxon>
        <taxon>Euteleostomi</taxon>
        <taxon>Actinopterygii</taxon>
        <taxon>Chondrostei</taxon>
        <taxon>Acipenseriformes</taxon>
        <taxon>Acipenseridae</taxon>
        <taxon>Huso</taxon>
    </lineage>
</organism>
<accession>A0ABR0YVW0</accession>
<evidence type="ECO:0000313" key="1">
    <source>
        <dbReference type="EMBL" id="KAK6476320.1"/>
    </source>
</evidence>
<evidence type="ECO:0000313" key="2">
    <source>
        <dbReference type="Proteomes" id="UP001369086"/>
    </source>
</evidence>
<protein>
    <submittedName>
        <fullName evidence="1">Uncharacterized protein</fullName>
    </submittedName>
</protein>
<proteinExistence type="predicted"/>
<sequence length="70" mass="7903">MELNKWYCPAEKSRSFSSPVPPDLQGPDCAVNQHKTFDVRQGVNSKGRVGFREILLSAVRIISPYVEHTD</sequence>